<dbReference type="EMBL" id="CP042831">
    <property type="protein sequence ID" value="QEE51066.1"/>
    <property type="molecule type" value="Genomic_DNA"/>
</dbReference>
<dbReference type="Gene3D" id="3.40.50.300">
    <property type="entry name" value="P-loop containing nucleotide triphosphate hydrolases"/>
    <property type="match status" value="1"/>
</dbReference>
<dbReference type="InterPro" id="IPR027417">
    <property type="entry name" value="P-loop_NTPase"/>
</dbReference>
<sequence length="303" mass="33981">MTNVQKSEIVTAINREITALGSGNKVSVKCDVSNATISNMINGNWNLIKPEMWMKVAGRLNVVFSGWQIAETTNFKTIWTVLNDAKEQSLFIPISEKAGAGKSAAIEVFVKTMPGVYRIKANEWAKREFLTELTTSLGIEIPRGAVSVYKLGAKIINFFNERAFEKPLLIIDEADKLKAPALRYLIPFFNELEDKVGLVICGTENLKKEIKNGVRLNSKGYDEIDSRFGRNYVTLIGSTAKDIEMICQANGIHDKTKAQKIFKECNPLPVTIGQEGQKQILQVVQDMRRVKRVIKRELITQKA</sequence>
<keyword evidence="2" id="KW-0547">Nucleotide-binding</keyword>
<reference evidence="2 3" key="1">
    <citation type="submission" date="2019-08" db="EMBL/GenBank/DDBJ databases">
        <title>Flavobacterium alkalisoli sp. nov., isolated from rhizosphere soil of Suaeda salsa.</title>
        <authorList>
            <person name="Sun J.-Q."/>
            <person name="Xu L."/>
        </authorList>
    </citation>
    <scope>NUCLEOTIDE SEQUENCE [LARGE SCALE GENOMIC DNA]</scope>
    <source>
        <strain evidence="2 3">XS-5</strain>
    </source>
</reference>
<dbReference type="InterPro" id="IPR049945">
    <property type="entry name" value="AAA_22"/>
</dbReference>
<evidence type="ECO:0000313" key="3">
    <source>
        <dbReference type="Proteomes" id="UP000321222"/>
    </source>
</evidence>
<accession>A0A5B9FYF3</accession>
<keyword evidence="3" id="KW-1185">Reference proteome</keyword>
<dbReference type="SUPFAM" id="SSF52540">
    <property type="entry name" value="P-loop containing nucleoside triphosphate hydrolases"/>
    <property type="match status" value="1"/>
</dbReference>
<dbReference type="KEGG" id="fak:FUA48_16220"/>
<evidence type="ECO:0000259" key="1">
    <source>
        <dbReference type="Pfam" id="PF13401"/>
    </source>
</evidence>
<dbReference type="Proteomes" id="UP000321222">
    <property type="component" value="Chromosome"/>
</dbReference>
<protein>
    <submittedName>
        <fullName evidence="2">ATP-binding protein</fullName>
    </submittedName>
</protein>
<dbReference type="RefSeq" id="WP_147584505.1">
    <property type="nucleotide sequence ID" value="NZ_CP042831.1"/>
</dbReference>
<keyword evidence="2" id="KW-0067">ATP-binding</keyword>
<gene>
    <name evidence="2" type="ORF">FUA48_16220</name>
</gene>
<dbReference type="Pfam" id="PF13401">
    <property type="entry name" value="AAA_22"/>
    <property type="match status" value="1"/>
</dbReference>
<dbReference type="OrthoDB" id="1426482at2"/>
<feature type="domain" description="ORC1/DEAH AAA+ ATPase" evidence="1">
    <location>
        <begin position="98"/>
        <end position="207"/>
    </location>
</feature>
<proteinExistence type="predicted"/>
<dbReference type="GO" id="GO:0005524">
    <property type="term" value="F:ATP binding"/>
    <property type="evidence" value="ECO:0007669"/>
    <property type="project" value="UniProtKB-KW"/>
</dbReference>
<organism evidence="2 3">
    <name type="scientific">Flavobacterium alkalisoli</name>
    <dbReference type="NCBI Taxonomy" id="2602769"/>
    <lineage>
        <taxon>Bacteria</taxon>
        <taxon>Pseudomonadati</taxon>
        <taxon>Bacteroidota</taxon>
        <taxon>Flavobacteriia</taxon>
        <taxon>Flavobacteriales</taxon>
        <taxon>Flavobacteriaceae</taxon>
        <taxon>Flavobacterium</taxon>
    </lineage>
</organism>
<dbReference type="AlphaFoldDB" id="A0A5B9FYF3"/>
<evidence type="ECO:0000313" key="2">
    <source>
        <dbReference type="EMBL" id="QEE51066.1"/>
    </source>
</evidence>
<dbReference type="GO" id="GO:0016887">
    <property type="term" value="F:ATP hydrolysis activity"/>
    <property type="evidence" value="ECO:0007669"/>
    <property type="project" value="InterPro"/>
</dbReference>
<name>A0A5B9FYF3_9FLAO</name>